<protein>
    <submittedName>
        <fullName evidence="1">Uncharacterized protein</fullName>
    </submittedName>
</protein>
<gene>
    <name evidence="1" type="ORF">CGLO_18031</name>
</gene>
<organism evidence="1 2">
    <name type="scientific">Colletotrichum gloeosporioides (strain Cg-14)</name>
    <name type="common">Anthracnose fungus</name>
    <name type="synonym">Glomerella cingulata</name>
    <dbReference type="NCBI Taxonomy" id="1237896"/>
    <lineage>
        <taxon>Eukaryota</taxon>
        <taxon>Fungi</taxon>
        <taxon>Dikarya</taxon>
        <taxon>Ascomycota</taxon>
        <taxon>Pezizomycotina</taxon>
        <taxon>Sordariomycetes</taxon>
        <taxon>Hypocreomycetidae</taxon>
        <taxon>Glomerellales</taxon>
        <taxon>Glomerellaceae</taxon>
        <taxon>Colletotrichum</taxon>
        <taxon>Colletotrichum gloeosporioides species complex</taxon>
    </lineage>
</organism>
<dbReference type="Proteomes" id="UP000015530">
    <property type="component" value="Unassembled WGS sequence"/>
</dbReference>
<sequence length="20" mass="2366">MNEDIVQAYLQKQETSLAQR</sequence>
<evidence type="ECO:0000313" key="1">
    <source>
        <dbReference type="EMBL" id="EQB43324.1"/>
    </source>
</evidence>
<reference evidence="2" key="1">
    <citation type="journal article" date="2013" name="Mol. Plant Microbe Interact.">
        <title>Global aspects of pacC regulation of pathogenicity genes in Colletotrichum gloeosporioides as revealed by transcriptome analysis.</title>
        <authorList>
            <person name="Alkan N."/>
            <person name="Meng X."/>
            <person name="Friedlander G."/>
            <person name="Reuveni E."/>
            <person name="Sukno S."/>
            <person name="Sherman A."/>
            <person name="Thon M."/>
            <person name="Fluhr R."/>
            <person name="Prusky D."/>
        </authorList>
    </citation>
    <scope>NUCLEOTIDE SEQUENCE [LARGE SCALE GENOMIC DNA]</scope>
    <source>
        <strain evidence="2">Cg-14</strain>
    </source>
</reference>
<evidence type="ECO:0000313" key="2">
    <source>
        <dbReference type="Proteomes" id="UP000015530"/>
    </source>
</evidence>
<dbReference type="HOGENOM" id="CLU_3428509_0_0_1"/>
<accession>T0JV97</accession>
<comment type="caution">
    <text evidence="1">The sequence shown here is derived from an EMBL/GenBank/DDBJ whole genome shotgun (WGS) entry which is preliminary data.</text>
</comment>
<dbReference type="AlphaFoldDB" id="T0JV97"/>
<name>T0JV97_COLGC</name>
<dbReference type="EMBL" id="AMYD01004338">
    <property type="protein sequence ID" value="EQB43324.1"/>
    <property type="molecule type" value="Genomic_DNA"/>
</dbReference>
<proteinExistence type="predicted"/>